<protein>
    <submittedName>
        <fullName evidence="4">Glycosyltransferase</fullName>
    </submittedName>
</protein>
<feature type="compositionally biased region" description="Polar residues" evidence="1">
    <location>
        <begin position="412"/>
        <end position="426"/>
    </location>
</feature>
<dbReference type="InterPro" id="IPR028098">
    <property type="entry name" value="Glyco_trans_4-like_N"/>
</dbReference>
<dbReference type="GO" id="GO:0016757">
    <property type="term" value="F:glycosyltransferase activity"/>
    <property type="evidence" value="ECO:0007669"/>
    <property type="project" value="InterPro"/>
</dbReference>
<dbReference type="OrthoDB" id="9149550at2"/>
<evidence type="ECO:0000313" key="4">
    <source>
        <dbReference type="EMBL" id="RRS03965.1"/>
    </source>
</evidence>
<keyword evidence="5" id="KW-1185">Reference proteome</keyword>
<dbReference type="EMBL" id="RSED01000009">
    <property type="protein sequence ID" value="RRS03965.1"/>
    <property type="molecule type" value="Genomic_DNA"/>
</dbReference>
<accession>A0A3R8TBI6</accession>
<evidence type="ECO:0000256" key="1">
    <source>
        <dbReference type="SAM" id="MobiDB-lite"/>
    </source>
</evidence>
<evidence type="ECO:0000259" key="3">
    <source>
        <dbReference type="Pfam" id="PF13579"/>
    </source>
</evidence>
<organism evidence="4 5">
    <name type="scientific">Aquabacterium soli</name>
    <dbReference type="NCBI Taxonomy" id="2493092"/>
    <lineage>
        <taxon>Bacteria</taxon>
        <taxon>Pseudomonadati</taxon>
        <taxon>Pseudomonadota</taxon>
        <taxon>Betaproteobacteria</taxon>
        <taxon>Burkholderiales</taxon>
        <taxon>Aquabacterium</taxon>
    </lineage>
</organism>
<feature type="domain" description="Glycosyltransferase subfamily 4-like N-terminal" evidence="3">
    <location>
        <begin position="21"/>
        <end position="178"/>
    </location>
</feature>
<dbReference type="RefSeq" id="WP_125243805.1">
    <property type="nucleotide sequence ID" value="NZ_RSED01000009.1"/>
</dbReference>
<dbReference type="PANTHER" id="PTHR12526">
    <property type="entry name" value="GLYCOSYLTRANSFERASE"/>
    <property type="match status" value="1"/>
</dbReference>
<reference evidence="4 5" key="1">
    <citation type="submission" date="2018-12" db="EMBL/GenBank/DDBJ databases">
        <title>The whole draft genome of Aquabacterium sp. SJQ9.</title>
        <authorList>
            <person name="Sun L."/>
            <person name="Gao X."/>
            <person name="Chen W."/>
            <person name="Huang K."/>
        </authorList>
    </citation>
    <scope>NUCLEOTIDE SEQUENCE [LARGE SCALE GENOMIC DNA]</scope>
    <source>
        <strain evidence="4 5">SJQ9</strain>
    </source>
</reference>
<feature type="region of interest" description="Disordered" evidence="1">
    <location>
        <begin position="399"/>
        <end position="426"/>
    </location>
</feature>
<evidence type="ECO:0000259" key="2">
    <source>
        <dbReference type="Pfam" id="PF00534"/>
    </source>
</evidence>
<dbReference type="SUPFAM" id="SSF53756">
    <property type="entry name" value="UDP-Glycosyltransferase/glycogen phosphorylase"/>
    <property type="match status" value="1"/>
</dbReference>
<sequence length="426" mass="46022">MRVVLLSPLPPERSGIADYAAQCRHALNGAGVDVLTPLLGQKPLESLAAARRWVAERDWSRVDVVHAEIGGGRTSEFFALCALARLPDRPALSVTVHDPERLVWRPVSRLWRALDASGLLPRPLMLLLAVLCDPHTLWAERRLARQVDGLVTLTDTGANRLAARMGIPRSKINVIPLGTLEVPPAPMPPLPPEGPLKLLYFGYIYTGKGIEDLVDALARVVAKQGADGTPVRLTIAGGTAPDITFGAGGSYLDALRARVAAKGLEALVDWELDIDERDIASLIQRHHVMVLPYWEPRKLSLLGQMRGTSAALAWAIASGRGAITSNARSFAEEISSGNGQAYPQGDVSALTQVLTGLVEAPEQAAAWAKQAAVVSSQRLWPLNGLRFRQHFDALAHKRMAQGRPQPRPSTLPPSAQSTARPTTKRL</sequence>
<dbReference type="Pfam" id="PF00534">
    <property type="entry name" value="Glycos_transf_1"/>
    <property type="match status" value="1"/>
</dbReference>
<proteinExistence type="predicted"/>
<dbReference type="InterPro" id="IPR001296">
    <property type="entry name" value="Glyco_trans_1"/>
</dbReference>
<evidence type="ECO:0000313" key="5">
    <source>
        <dbReference type="Proteomes" id="UP000269265"/>
    </source>
</evidence>
<name>A0A3R8TBI6_9BURK</name>
<comment type="caution">
    <text evidence="4">The sequence shown here is derived from an EMBL/GenBank/DDBJ whole genome shotgun (WGS) entry which is preliminary data.</text>
</comment>
<gene>
    <name evidence="4" type="ORF">EIP75_13530</name>
</gene>
<feature type="domain" description="Glycosyl transferase family 1" evidence="2">
    <location>
        <begin position="191"/>
        <end position="371"/>
    </location>
</feature>
<dbReference type="PANTHER" id="PTHR12526:SF638">
    <property type="entry name" value="SPORE COAT PROTEIN SA"/>
    <property type="match status" value="1"/>
</dbReference>
<dbReference type="Proteomes" id="UP000269265">
    <property type="component" value="Unassembled WGS sequence"/>
</dbReference>
<dbReference type="AlphaFoldDB" id="A0A3R8TBI6"/>
<dbReference type="Gene3D" id="3.40.50.2000">
    <property type="entry name" value="Glycogen Phosphorylase B"/>
    <property type="match status" value="2"/>
</dbReference>
<keyword evidence="4" id="KW-0808">Transferase</keyword>
<dbReference type="Pfam" id="PF13579">
    <property type="entry name" value="Glyco_trans_4_4"/>
    <property type="match status" value="1"/>
</dbReference>